<dbReference type="PANTHER" id="PTHR34407:SF1">
    <property type="entry name" value="SGNH HYDROLASE-TYPE ESTERASE DOMAIN-CONTAINING PROTEIN"/>
    <property type="match status" value="1"/>
</dbReference>
<dbReference type="EMBL" id="CP023004">
    <property type="protein sequence ID" value="AWI09463.1"/>
    <property type="molecule type" value="Genomic_DNA"/>
</dbReference>
<feature type="signal peptide" evidence="1">
    <location>
        <begin position="1"/>
        <end position="25"/>
    </location>
</feature>
<dbReference type="GO" id="GO:0016788">
    <property type="term" value="F:hydrolase activity, acting on ester bonds"/>
    <property type="evidence" value="ECO:0007669"/>
    <property type="project" value="UniProtKB-ARBA"/>
</dbReference>
<accession>A0A2U8E3K7</accession>
<dbReference type="Gene3D" id="3.40.50.1110">
    <property type="entry name" value="SGNH hydrolase"/>
    <property type="match status" value="1"/>
</dbReference>
<reference evidence="3 4" key="1">
    <citation type="journal article" date="2018" name="Syst. Appl. Microbiol.">
        <title>Ereboglobus luteus gen. nov. sp. nov. from cockroach guts, and new insights into the oxygen relationship of the genera Opitutus and Didymococcus (Verrucomicrobia: Opitutaceae).</title>
        <authorList>
            <person name="Tegtmeier D."/>
            <person name="Belitz A."/>
            <person name="Radek R."/>
            <person name="Heimerl T."/>
            <person name="Brune A."/>
        </authorList>
    </citation>
    <scope>NUCLEOTIDE SEQUENCE [LARGE SCALE GENOMIC DNA]</scope>
    <source>
        <strain evidence="3 4">Ho45</strain>
    </source>
</reference>
<evidence type="ECO:0000313" key="4">
    <source>
        <dbReference type="Proteomes" id="UP000244896"/>
    </source>
</evidence>
<evidence type="ECO:0000259" key="2">
    <source>
        <dbReference type="Pfam" id="PF13472"/>
    </source>
</evidence>
<dbReference type="InterPro" id="IPR013830">
    <property type="entry name" value="SGNH_hydro"/>
</dbReference>
<dbReference type="PANTHER" id="PTHR34407">
    <property type="entry name" value="EXPRESSED PROTEIN"/>
    <property type="match status" value="1"/>
</dbReference>
<name>A0A2U8E3K7_9BACT</name>
<evidence type="ECO:0000256" key="1">
    <source>
        <dbReference type="SAM" id="SignalP"/>
    </source>
</evidence>
<feature type="chain" id="PRO_5016139761" description="SGNH hydrolase-type esterase domain-containing protein" evidence="1">
    <location>
        <begin position="26"/>
        <end position="432"/>
    </location>
</feature>
<dbReference type="KEGG" id="elut:CKA38_09580"/>
<proteinExistence type="predicted"/>
<keyword evidence="4" id="KW-1185">Reference proteome</keyword>
<sequence>MKHTTLLLAALLLTAIFPVSHSARASAPGANELNVRAGLPNAAEKINRKQNVRVAFLGGSITAANGWRVHTLEILRRAFPNAKFTEIFAAVSGTGSNYGACRLERDVLEKNPDLLFVEFAVNDGGVAPALIEAQMEGIVRQVRTRSPDTDICFVYTLSEPQLPALQSGNYQQSAIAMEKVAAHYGIPTIHFGVEVARRVAANTLVFSAPASVKADANGNDSEGRIIFTRDKTHPTGAGHRVYAVTLERTLPALLKTGFPAAAPLPSPLRADNWTRAKLIIPADAAKSGAWKKLSATDVVTRHAGQMAPPVWSTFKPGASIEFSFKGTRFGIIGLKGAENGKFRCTIDGKIVETGTLFDAFSTPGRHPLKPWFVPRPLEDTEHHVRIELLDEKIDKAAIMKKPGLSDAAYEQHGLYLCGLLFVGEPLSPPVLK</sequence>
<dbReference type="InterPro" id="IPR036514">
    <property type="entry name" value="SGNH_hydro_sf"/>
</dbReference>
<feature type="domain" description="SGNH hydrolase-type esterase" evidence="2">
    <location>
        <begin position="56"/>
        <end position="241"/>
    </location>
</feature>
<dbReference type="Proteomes" id="UP000244896">
    <property type="component" value="Chromosome"/>
</dbReference>
<evidence type="ECO:0000313" key="3">
    <source>
        <dbReference type="EMBL" id="AWI09463.1"/>
    </source>
</evidence>
<organism evidence="3 4">
    <name type="scientific">Ereboglobus luteus</name>
    <dbReference type="NCBI Taxonomy" id="1796921"/>
    <lineage>
        <taxon>Bacteria</taxon>
        <taxon>Pseudomonadati</taxon>
        <taxon>Verrucomicrobiota</taxon>
        <taxon>Opitutia</taxon>
        <taxon>Opitutales</taxon>
        <taxon>Opitutaceae</taxon>
        <taxon>Ereboglobus</taxon>
    </lineage>
</organism>
<dbReference type="AlphaFoldDB" id="A0A2U8E3K7"/>
<dbReference type="CDD" id="cd00229">
    <property type="entry name" value="SGNH_hydrolase"/>
    <property type="match status" value="1"/>
</dbReference>
<dbReference type="Gene3D" id="2.60.120.260">
    <property type="entry name" value="Galactose-binding domain-like"/>
    <property type="match status" value="1"/>
</dbReference>
<dbReference type="Pfam" id="PF13472">
    <property type="entry name" value="Lipase_GDSL_2"/>
    <property type="match status" value="1"/>
</dbReference>
<dbReference type="SUPFAM" id="SSF52266">
    <property type="entry name" value="SGNH hydrolase"/>
    <property type="match status" value="1"/>
</dbReference>
<protein>
    <recommendedName>
        <fullName evidence="2">SGNH hydrolase-type esterase domain-containing protein</fullName>
    </recommendedName>
</protein>
<keyword evidence="1" id="KW-0732">Signal</keyword>
<dbReference type="OrthoDB" id="8233337at2"/>
<gene>
    <name evidence="3" type="ORF">CKA38_09580</name>
</gene>
<dbReference type="RefSeq" id="WP_108825273.1">
    <property type="nucleotide sequence ID" value="NZ_CP023004.1"/>
</dbReference>